<evidence type="ECO:0000313" key="1">
    <source>
        <dbReference type="EMBL" id="KIJ13530.1"/>
    </source>
</evidence>
<dbReference type="OrthoDB" id="3350812at2759"/>
<protein>
    <submittedName>
        <fullName evidence="1">Uncharacterized protein</fullName>
    </submittedName>
</protein>
<gene>
    <name evidence="1" type="ORF">PAXINDRAFT_13651</name>
</gene>
<evidence type="ECO:0000313" key="2">
    <source>
        <dbReference type="Proteomes" id="UP000053647"/>
    </source>
</evidence>
<dbReference type="Proteomes" id="UP000053647">
    <property type="component" value="Unassembled WGS sequence"/>
</dbReference>
<organism evidence="1 2">
    <name type="scientific">Paxillus involutus ATCC 200175</name>
    <dbReference type="NCBI Taxonomy" id="664439"/>
    <lineage>
        <taxon>Eukaryota</taxon>
        <taxon>Fungi</taxon>
        <taxon>Dikarya</taxon>
        <taxon>Basidiomycota</taxon>
        <taxon>Agaricomycotina</taxon>
        <taxon>Agaricomycetes</taxon>
        <taxon>Agaricomycetidae</taxon>
        <taxon>Boletales</taxon>
        <taxon>Paxilineae</taxon>
        <taxon>Paxillaceae</taxon>
        <taxon>Paxillus</taxon>
    </lineage>
</organism>
<dbReference type="AlphaFoldDB" id="A0A0C9TD74"/>
<proteinExistence type="predicted"/>
<sequence length="150" mass="16306">MSPTFDTKCLSSSSGQIYEYTIAFDDERLQVEYRKYHLPAPVGSGGPFTRAASDFLQFGLSPEACKSHFTFNCVRALRSDVPFINFTAFLVPIVVTLVFFDSAVTVIPVSGITTCDDVSQSLIIVWAYTILVIGKTGVCKELALTIGASS</sequence>
<keyword evidence="2" id="KW-1185">Reference proteome</keyword>
<name>A0A0C9TD74_PAXIN</name>
<accession>A0A0C9TD74</accession>
<reference evidence="2" key="2">
    <citation type="submission" date="2015-01" db="EMBL/GenBank/DDBJ databases">
        <title>Evolutionary Origins and Diversification of the Mycorrhizal Mutualists.</title>
        <authorList>
            <consortium name="DOE Joint Genome Institute"/>
            <consortium name="Mycorrhizal Genomics Consortium"/>
            <person name="Kohler A."/>
            <person name="Kuo A."/>
            <person name="Nagy L.G."/>
            <person name="Floudas D."/>
            <person name="Copeland A."/>
            <person name="Barry K.W."/>
            <person name="Cichocki N."/>
            <person name="Veneault-Fourrey C."/>
            <person name="LaButti K."/>
            <person name="Lindquist E.A."/>
            <person name="Lipzen A."/>
            <person name="Lundell T."/>
            <person name="Morin E."/>
            <person name="Murat C."/>
            <person name="Riley R."/>
            <person name="Ohm R."/>
            <person name="Sun H."/>
            <person name="Tunlid A."/>
            <person name="Henrissat B."/>
            <person name="Grigoriev I.V."/>
            <person name="Hibbett D.S."/>
            <person name="Martin F."/>
        </authorList>
    </citation>
    <scope>NUCLEOTIDE SEQUENCE [LARGE SCALE GENOMIC DNA]</scope>
    <source>
        <strain evidence="2">ATCC 200175</strain>
    </source>
</reference>
<reference evidence="1 2" key="1">
    <citation type="submission" date="2014-06" db="EMBL/GenBank/DDBJ databases">
        <authorList>
            <consortium name="DOE Joint Genome Institute"/>
            <person name="Kuo A."/>
            <person name="Kohler A."/>
            <person name="Nagy L.G."/>
            <person name="Floudas D."/>
            <person name="Copeland A."/>
            <person name="Barry K.W."/>
            <person name="Cichocki N."/>
            <person name="Veneault-Fourrey C."/>
            <person name="LaButti K."/>
            <person name="Lindquist E.A."/>
            <person name="Lipzen A."/>
            <person name="Lundell T."/>
            <person name="Morin E."/>
            <person name="Murat C."/>
            <person name="Sun H."/>
            <person name="Tunlid A."/>
            <person name="Henrissat B."/>
            <person name="Grigoriev I.V."/>
            <person name="Hibbett D.S."/>
            <person name="Martin F."/>
            <person name="Nordberg H.P."/>
            <person name="Cantor M.N."/>
            <person name="Hua S.X."/>
        </authorList>
    </citation>
    <scope>NUCLEOTIDE SEQUENCE [LARGE SCALE GENOMIC DNA]</scope>
    <source>
        <strain evidence="1 2">ATCC 200175</strain>
    </source>
</reference>
<dbReference type="EMBL" id="KN819351">
    <property type="protein sequence ID" value="KIJ13530.1"/>
    <property type="molecule type" value="Genomic_DNA"/>
</dbReference>
<dbReference type="HOGENOM" id="CLU_1741159_0_0_1"/>